<feature type="binding site" description="axial binding residue" evidence="8">
    <location>
        <position position="350"/>
    </location>
    <ligand>
        <name>heme</name>
        <dbReference type="ChEBI" id="CHEBI:30413"/>
    </ligand>
    <ligandPart>
        <name>Fe</name>
        <dbReference type="ChEBI" id="CHEBI:18248"/>
    </ligandPart>
</feature>
<dbReference type="CDD" id="cd11041">
    <property type="entry name" value="CYP503A1-like"/>
    <property type="match status" value="1"/>
</dbReference>
<keyword evidence="3 8" id="KW-0349">Heme</keyword>
<comment type="similarity">
    <text evidence="2">Belongs to the cytochrome P450 family.</text>
</comment>
<dbReference type="InterPro" id="IPR001128">
    <property type="entry name" value="Cyt_P450"/>
</dbReference>
<dbReference type="PRINTS" id="PR00465">
    <property type="entry name" value="EP450IV"/>
</dbReference>
<evidence type="ECO:0000256" key="3">
    <source>
        <dbReference type="ARBA" id="ARBA00022617"/>
    </source>
</evidence>
<dbReference type="InterPro" id="IPR036396">
    <property type="entry name" value="Cyt_P450_sf"/>
</dbReference>
<dbReference type="Proteomes" id="UP000572817">
    <property type="component" value="Unassembled WGS sequence"/>
</dbReference>
<dbReference type="SUPFAM" id="SSF48264">
    <property type="entry name" value="Cytochrome P450"/>
    <property type="match status" value="1"/>
</dbReference>
<evidence type="ECO:0000256" key="8">
    <source>
        <dbReference type="PIRSR" id="PIRSR602403-1"/>
    </source>
</evidence>
<dbReference type="EMBL" id="WWBZ02000008">
    <property type="protein sequence ID" value="KAF4311899.1"/>
    <property type="molecule type" value="Genomic_DNA"/>
</dbReference>
<dbReference type="GO" id="GO:0020037">
    <property type="term" value="F:heme binding"/>
    <property type="evidence" value="ECO:0007669"/>
    <property type="project" value="InterPro"/>
</dbReference>
<keyword evidence="6 8" id="KW-0408">Iron</keyword>
<accession>A0A8H4J469</accession>
<dbReference type="GO" id="GO:0004497">
    <property type="term" value="F:monooxygenase activity"/>
    <property type="evidence" value="ECO:0007669"/>
    <property type="project" value="UniProtKB-KW"/>
</dbReference>
<gene>
    <name evidence="10" type="ORF">GTA08_BOTSDO12642</name>
    <name evidence="9" type="ORF">GTA08_BOTSDO14020</name>
</gene>
<proteinExistence type="inferred from homology"/>
<evidence type="ECO:0000256" key="4">
    <source>
        <dbReference type="ARBA" id="ARBA00022723"/>
    </source>
</evidence>
<keyword evidence="7" id="KW-0503">Monooxygenase</keyword>
<dbReference type="Pfam" id="PF00067">
    <property type="entry name" value="p450"/>
    <property type="match status" value="1"/>
</dbReference>
<keyword evidence="4 8" id="KW-0479">Metal-binding</keyword>
<dbReference type="PRINTS" id="PR00385">
    <property type="entry name" value="P450"/>
</dbReference>
<evidence type="ECO:0000313" key="9">
    <source>
        <dbReference type="EMBL" id="KAF4310488.1"/>
    </source>
</evidence>
<dbReference type="GO" id="GO:0005506">
    <property type="term" value="F:iron ion binding"/>
    <property type="evidence" value="ECO:0007669"/>
    <property type="project" value="InterPro"/>
</dbReference>
<reference evidence="9 11" key="1">
    <citation type="submission" date="2020-04" db="EMBL/GenBank/DDBJ databases">
        <title>Genome Assembly and Annotation of Botryosphaeria dothidea sdau 11-99, a Latent Pathogen of Apple Fruit Ring Rot in China.</title>
        <authorList>
            <person name="Yu C."/>
            <person name="Diao Y."/>
            <person name="Lu Q."/>
            <person name="Zhao J."/>
            <person name="Cui S."/>
            <person name="Peng C."/>
            <person name="He B."/>
            <person name="Liu H."/>
        </authorList>
    </citation>
    <scope>NUCLEOTIDE SEQUENCE [LARGE SCALE GENOMIC DNA]</scope>
    <source>
        <strain evidence="9">Sdau11-99</strain>
        <strain evidence="11">sdau11-99</strain>
    </source>
</reference>
<evidence type="ECO:0000256" key="2">
    <source>
        <dbReference type="ARBA" id="ARBA00010617"/>
    </source>
</evidence>
<dbReference type="PANTHER" id="PTHR46206">
    <property type="entry name" value="CYTOCHROME P450"/>
    <property type="match status" value="1"/>
</dbReference>
<dbReference type="InterPro" id="IPR002403">
    <property type="entry name" value="Cyt_P450_E_grp-IV"/>
</dbReference>
<dbReference type="EMBL" id="WWBZ02000015">
    <property type="protein sequence ID" value="KAF4310488.1"/>
    <property type="molecule type" value="Genomic_DNA"/>
</dbReference>
<dbReference type="GO" id="GO:0016705">
    <property type="term" value="F:oxidoreductase activity, acting on paired donors, with incorporation or reduction of molecular oxygen"/>
    <property type="evidence" value="ECO:0007669"/>
    <property type="project" value="InterPro"/>
</dbReference>
<organism evidence="9 11">
    <name type="scientific">Botryosphaeria dothidea</name>
    <dbReference type="NCBI Taxonomy" id="55169"/>
    <lineage>
        <taxon>Eukaryota</taxon>
        <taxon>Fungi</taxon>
        <taxon>Dikarya</taxon>
        <taxon>Ascomycota</taxon>
        <taxon>Pezizomycotina</taxon>
        <taxon>Dothideomycetes</taxon>
        <taxon>Dothideomycetes incertae sedis</taxon>
        <taxon>Botryosphaeriales</taxon>
        <taxon>Botryosphaeriaceae</taxon>
        <taxon>Botryosphaeria</taxon>
    </lineage>
</organism>
<name>A0A8H4J469_9PEZI</name>
<keyword evidence="11" id="KW-1185">Reference proteome</keyword>
<dbReference type="OrthoDB" id="1844152at2759"/>
<sequence>MTWTTCNGPFTVQEFFAGYPGWEGVTATVGDPDKLLIEVTKSKLNQNSQCKMFREHITRALDEAWTDKQEWHGIDWHTDSMAFVSRMSAAVFVGPELCHDREWQDITITYATDMFLATRALRTYPRFTRTLANWFLPESRKCREQVRRGRKLIQEVLDKRAVQKREALAQGREPDRHEDTLAWLEERASGKPYDAIAMQLGFAMAGLHTTTQLLKQAVLDICGQPELVSPLRDEIETAVAESGWTTAGLYKMQLLDSVVKETLRLKPGSLAQLDRQALKNVVLPDGTKIPRGTNVSVDSSRMWDPAVYGDDAGRFDGFRFLRLRQEGTAATSMVSSSPDQFTFGMGKSICPGRFFVHNEIKVALASILLDYDLRLADGYTPKFVEFGFEVMADPAPKVEVRRR</sequence>
<evidence type="ECO:0000256" key="1">
    <source>
        <dbReference type="ARBA" id="ARBA00001971"/>
    </source>
</evidence>
<dbReference type="AlphaFoldDB" id="A0A8H4J469"/>
<comment type="cofactor">
    <cofactor evidence="1 8">
        <name>heme</name>
        <dbReference type="ChEBI" id="CHEBI:30413"/>
    </cofactor>
</comment>
<dbReference type="Gene3D" id="1.10.630.10">
    <property type="entry name" value="Cytochrome P450"/>
    <property type="match status" value="1"/>
</dbReference>
<evidence type="ECO:0000313" key="10">
    <source>
        <dbReference type="EMBL" id="KAF4311899.1"/>
    </source>
</evidence>
<protein>
    <submittedName>
        <fullName evidence="9">Cytochrome p450</fullName>
    </submittedName>
</protein>
<dbReference type="PANTHER" id="PTHR46206:SF2">
    <property type="entry name" value="CYTOCHROME P450 MONOOXYGENASE AUSG-RELATED"/>
    <property type="match status" value="1"/>
</dbReference>
<evidence type="ECO:0000256" key="5">
    <source>
        <dbReference type="ARBA" id="ARBA00023002"/>
    </source>
</evidence>
<comment type="caution">
    <text evidence="9">The sequence shown here is derived from an EMBL/GenBank/DDBJ whole genome shotgun (WGS) entry which is preliminary data.</text>
</comment>
<keyword evidence="5" id="KW-0560">Oxidoreductase</keyword>
<evidence type="ECO:0000313" key="11">
    <source>
        <dbReference type="Proteomes" id="UP000572817"/>
    </source>
</evidence>
<evidence type="ECO:0000256" key="6">
    <source>
        <dbReference type="ARBA" id="ARBA00023004"/>
    </source>
</evidence>
<evidence type="ECO:0000256" key="7">
    <source>
        <dbReference type="ARBA" id="ARBA00023033"/>
    </source>
</evidence>